<dbReference type="RefSeq" id="WP_106168403.1">
    <property type="nucleotide sequence ID" value="NZ_JAVKZF010000005.1"/>
</dbReference>
<dbReference type="EMBL" id="RSCK01000003">
    <property type="protein sequence ID" value="RUT14043.1"/>
    <property type="molecule type" value="Genomic_DNA"/>
</dbReference>
<accession>A0AB37URH7</accession>
<reference evidence="2 3" key="1">
    <citation type="journal article" date="2019" name="Genome Biol. Evol.">
        <title>Day and night: Metabolic profiles and evolutionary relationships of six axenic non-marine cyanobacteria.</title>
        <authorList>
            <person name="Will S.E."/>
            <person name="Henke P."/>
            <person name="Boedeker C."/>
            <person name="Huang S."/>
            <person name="Brinkmann H."/>
            <person name="Rohde M."/>
            <person name="Jarek M."/>
            <person name="Friedl T."/>
            <person name="Seufert S."/>
            <person name="Schumacher M."/>
            <person name="Overmann J."/>
            <person name="Neumann-Schaal M."/>
            <person name="Petersen J."/>
        </authorList>
    </citation>
    <scope>NUCLEOTIDE SEQUENCE [LARGE SCALE GENOMIC DNA]</scope>
    <source>
        <strain evidence="2 3">SAG 39.79</strain>
    </source>
</reference>
<feature type="transmembrane region" description="Helical" evidence="1">
    <location>
        <begin position="91"/>
        <end position="113"/>
    </location>
</feature>
<evidence type="ECO:0000313" key="2">
    <source>
        <dbReference type="EMBL" id="RUT14043.1"/>
    </source>
</evidence>
<name>A0AB37URH7_9CYAN</name>
<organism evidence="2 3">
    <name type="scientific">Chroococcidiopsis cubana SAG 39.79</name>
    <dbReference type="NCBI Taxonomy" id="388085"/>
    <lineage>
        <taxon>Bacteria</taxon>
        <taxon>Bacillati</taxon>
        <taxon>Cyanobacteriota</taxon>
        <taxon>Cyanophyceae</taxon>
        <taxon>Chroococcidiopsidales</taxon>
        <taxon>Chroococcidiopsidaceae</taxon>
        <taxon>Chroococcidiopsis</taxon>
    </lineage>
</organism>
<comment type="caution">
    <text evidence="2">The sequence shown here is derived from an EMBL/GenBank/DDBJ whole genome shotgun (WGS) entry which is preliminary data.</text>
</comment>
<keyword evidence="1" id="KW-1133">Transmembrane helix</keyword>
<dbReference type="PROSITE" id="PS51257">
    <property type="entry name" value="PROKAR_LIPOPROTEIN"/>
    <property type="match status" value="1"/>
</dbReference>
<keyword evidence="1" id="KW-0472">Membrane</keyword>
<dbReference type="AlphaFoldDB" id="A0AB37URH7"/>
<proteinExistence type="predicted"/>
<keyword evidence="3" id="KW-1185">Reference proteome</keyword>
<protein>
    <submittedName>
        <fullName evidence="2">Uncharacterized protein</fullName>
    </submittedName>
</protein>
<dbReference type="Proteomes" id="UP000282574">
    <property type="component" value="Unassembled WGS sequence"/>
</dbReference>
<evidence type="ECO:0000313" key="3">
    <source>
        <dbReference type="Proteomes" id="UP000282574"/>
    </source>
</evidence>
<evidence type="ECO:0000256" key="1">
    <source>
        <dbReference type="SAM" id="Phobius"/>
    </source>
</evidence>
<keyword evidence="1" id="KW-0812">Transmembrane</keyword>
<gene>
    <name evidence="2" type="ORF">DSM107010_05260</name>
</gene>
<sequence length="170" mass="19474">MTTVRQTIPCPIACSCPTVADTTRSDNWGFTEPCPEDCLSPGDIISSPGGHFEYEIISYPFSRLYLDFRGLVRSVKGVEIIDTQLRQLYKLLFLLLASAISNNQIHLPIWLLLSLTGRLMPHLDNNAWVGYPKRRPIRHKRGNYLSYQRRLVDGQTVETFTLRWSTDDES</sequence>